<sequence length="60" mass="6587">MGKARAVCGTIEDVTDELDQLDVDHADVVVAQSFNLSRVLLVHVLKKSIARPTPTRMRIG</sequence>
<reference evidence="1" key="1">
    <citation type="submission" date="2013-12" db="EMBL/GenBank/DDBJ databases">
        <authorList>
            <person name="Omoto C.K."/>
            <person name="Sibley D."/>
            <person name="Venepally P."/>
            <person name="Hadjithomas M."/>
            <person name="Karamycheva S."/>
            <person name="Brunk B."/>
            <person name="Roos D."/>
            <person name="Caler E."/>
            <person name="Lorenzi H."/>
        </authorList>
    </citation>
    <scope>NUCLEOTIDE SEQUENCE</scope>
</reference>
<keyword evidence="2" id="KW-1185">Reference proteome</keyword>
<dbReference type="RefSeq" id="XP_011132399.1">
    <property type="nucleotide sequence ID" value="XM_011134097.1"/>
</dbReference>
<proteinExistence type="predicted"/>
<gene>
    <name evidence="1" type="ORF">GNI_135770</name>
</gene>
<comment type="caution">
    <text evidence="1">The sequence shown here is derived from an EMBL/GenBank/DDBJ whole genome shotgun (WGS) entry which is preliminary data.</text>
</comment>
<name>A0A023B0V7_GRENI</name>
<dbReference type="EMBL" id="AFNH02001004">
    <property type="protein sequence ID" value="EZG46025.1"/>
    <property type="molecule type" value="Genomic_DNA"/>
</dbReference>
<evidence type="ECO:0000313" key="1">
    <source>
        <dbReference type="EMBL" id="EZG46025.1"/>
    </source>
</evidence>
<dbReference type="GeneID" id="22914823"/>
<protein>
    <submittedName>
        <fullName evidence="1">Uncharacterized protein</fullName>
    </submittedName>
</protein>
<dbReference type="Proteomes" id="UP000019763">
    <property type="component" value="Unassembled WGS sequence"/>
</dbReference>
<evidence type="ECO:0000313" key="2">
    <source>
        <dbReference type="Proteomes" id="UP000019763"/>
    </source>
</evidence>
<dbReference type="AlphaFoldDB" id="A0A023B0V7"/>
<dbReference type="VEuPathDB" id="CryptoDB:GNI_135770"/>
<accession>A0A023B0V7</accession>
<organism evidence="1 2">
    <name type="scientific">Gregarina niphandrodes</name>
    <name type="common">Septate eugregarine</name>
    <dbReference type="NCBI Taxonomy" id="110365"/>
    <lineage>
        <taxon>Eukaryota</taxon>
        <taxon>Sar</taxon>
        <taxon>Alveolata</taxon>
        <taxon>Apicomplexa</taxon>
        <taxon>Conoidasida</taxon>
        <taxon>Gregarinasina</taxon>
        <taxon>Eugregarinorida</taxon>
        <taxon>Gregarinidae</taxon>
        <taxon>Gregarina</taxon>
    </lineage>
</organism>